<dbReference type="SUPFAM" id="SSF55781">
    <property type="entry name" value="GAF domain-like"/>
    <property type="match status" value="1"/>
</dbReference>
<dbReference type="Gene3D" id="3.30.450.20">
    <property type="entry name" value="PAS domain"/>
    <property type="match status" value="2"/>
</dbReference>
<dbReference type="Proteomes" id="UP001319104">
    <property type="component" value="Unassembled WGS sequence"/>
</dbReference>
<evidence type="ECO:0000256" key="5">
    <source>
        <dbReference type="ARBA" id="ARBA00022553"/>
    </source>
</evidence>
<evidence type="ECO:0000256" key="6">
    <source>
        <dbReference type="ARBA" id="ARBA00022679"/>
    </source>
</evidence>
<evidence type="ECO:0000256" key="8">
    <source>
        <dbReference type="ARBA" id="ARBA00022741"/>
    </source>
</evidence>
<dbReference type="SMART" id="SM00388">
    <property type="entry name" value="HisKA"/>
    <property type="match status" value="1"/>
</dbReference>
<dbReference type="InterPro" id="IPR004358">
    <property type="entry name" value="Sig_transdc_His_kin-like_C"/>
</dbReference>
<feature type="modified residue" description="4-aspartylphosphate" evidence="17">
    <location>
        <position position="763"/>
    </location>
</feature>
<accession>A0AAP2CIK1</accession>
<keyword evidence="12" id="KW-0902">Two-component regulatory system</keyword>
<dbReference type="AlphaFoldDB" id="A0AAP2CIK1"/>
<dbReference type="Pfam" id="PF00512">
    <property type="entry name" value="HisKA"/>
    <property type="match status" value="1"/>
</dbReference>
<comment type="caution">
    <text evidence="24">The sequence shown here is derived from an EMBL/GenBank/DDBJ whole genome shotgun (WGS) entry which is preliminary data.</text>
</comment>
<evidence type="ECO:0000256" key="14">
    <source>
        <dbReference type="ARBA" id="ARBA00064003"/>
    </source>
</evidence>
<evidence type="ECO:0000313" key="25">
    <source>
        <dbReference type="Proteomes" id="UP001319104"/>
    </source>
</evidence>
<reference evidence="24 25" key="1">
    <citation type="submission" date="2021-05" db="EMBL/GenBank/DDBJ databases">
        <authorList>
            <person name="Zhang Z.D."/>
            <person name="Osman G."/>
        </authorList>
    </citation>
    <scope>NUCLEOTIDE SEQUENCE [LARGE SCALE GENOMIC DNA]</scope>
    <source>
        <strain evidence="24 25">KCTC 32217</strain>
    </source>
</reference>
<feature type="coiled-coil region" evidence="18">
    <location>
        <begin position="151"/>
        <end position="178"/>
    </location>
</feature>
<feature type="domain" description="PAS" evidence="21">
    <location>
        <begin position="186"/>
        <end position="231"/>
    </location>
</feature>
<feature type="domain" description="PAC" evidence="22">
    <location>
        <begin position="401"/>
        <end position="453"/>
    </location>
</feature>
<keyword evidence="11" id="KW-1133">Transmembrane helix</keyword>
<keyword evidence="18" id="KW-0175">Coiled coil</keyword>
<dbReference type="GO" id="GO:0005524">
    <property type="term" value="F:ATP binding"/>
    <property type="evidence" value="ECO:0007669"/>
    <property type="project" value="UniProtKB-KW"/>
</dbReference>
<evidence type="ECO:0000256" key="12">
    <source>
        <dbReference type="ARBA" id="ARBA00023012"/>
    </source>
</evidence>
<feature type="modified residue" description="Phosphohistidine" evidence="16">
    <location>
        <position position="907"/>
    </location>
</feature>
<evidence type="ECO:0000256" key="4">
    <source>
        <dbReference type="ARBA" id="ARBA00022475"/>
    </source>
</evidence>
<evidence type="ECO:0000256" key="2">
    <source>
        <dbReference type="ARBA" id="ARBA00004651"/>
    </source>
</evidence>
<dbReference type="SMART" id="SM00448">
    <property type="entry name" value="REC"/>
    <property type="match status" value="1"/>
</dbReference>
<dbReference type="InterPro" id="IPR001610">
    <property type="entry name" value="PAC"/>
</dbReference>
<dbReference type="InterPro" id="IPR008207">
    <property type="entry name" value="Sig_transdc_His_kin_Hpt_dom"/>
</dbReference>
<dbReference type="InterPro" id="IPR003018">
    <property type="entry name" value="GAF"/>
</dbReference>
<dbReference type="Pfam" id="PF00072">
    <property type="entry name" value="Response_reg"/>
    <property type="match status" value="1"/>
</dbReference>
<dbReference type="PROSITE" id="PS50109">
    <property type="entry name" value="HIS_KIN"/>
    <property type="match status" value="1"/>
</dbReference>
<dbReference type="InterPro" id="IPR029016">
    <property type="entry name" value="GAF-like_dom_sf"/>
</dbReference>
<dbReference type="PANTHER" id="PTHR45339:SF1">
    <property type="entry name" value="HYBRID SIGNAL TRANSDUCTION HISTIDINE KINASE J"/>
    <property type="match status" value="1"/>
</dbReference>
<evidence type="ECO:0000259" key="20">
    <source>
        <dbReference type="PROSITE" id="PS50110"/>
    </source>
</evidence>
<evidence type="ECO:0000259" key="22">
    <source>
        <dbReference type="PROSITE" id="PS50113"/>
    </source>
</evidence>
<dbReference type="InterPro" id="IPR036097">
    <property type="entry name" value="HisK_dim/P_sf"/>
</dbReference>
<dbReference type="InterPro" id="IPR001789">
    <property type="entry name" value="Sig_transdc_resp-reg_receiver"/>
</dbReference>
<dbReference type="FunFam" id="1.10.287.130:FF:000002">
    <property type="entry name" value="Two-component osmosensing histidine kinase"/>
    <property type="match status" value="1"/>
</dbReference>
<comment type="subcellular location">
    <subcellularLocation>
        <location evidence="2">Cell membrane</location>
        <topology evidence="2">Multi-pass membrane protein</topology>
    </subcellularLocation>
</comment>
<dbReference type="EC" id="2.7.13.3" evidence="3"/>
<dbReference type="SUPFAM" id="SSF55785">
    <property type="entry name" value="PYP-like sensor domain (PAS domain)"/>
    <property type="match status" value="2"/>
</dbReference>
<keyword evidence="10" id="KW-0067">ATP-binding</keyword>
<dbReference type="Gene3D" id="1.10.287.130">
    <property type="match status" value="1"/>
</dbReference>
<dbReference type="Gene3D" id="3.30.565.10">
    <property type="entry name" value="Histidine kinase-like ATPase, C-terminal domain"/>
    <property type="match status" value="1"/>
</dbReference>
<evidence type="ECO:0000259" key="19">
    <source>
        <dbReference type="PROSITE" id="PS50109"/>
    </source>
</evidence>
<dbReference type="PANTHER" id="PTHR45339">
    <property type="entry name" value="HYBRID SIGNAL TRANSDUCTION HISTIDINE KINASE J"/>
    <property type="match status" value="1"/>
</dbReference>
<feature type="domain" description="PAC" evidence="22">
    <location>
        <begin position="258"/>
        <end position="310"/>
    </location>
</feature>
<keyword evidence="9" id="KW-0418">Kinase</keyword>
<dbReference type="SUPFAM" id="SSF52172">
    <property type="entry name" value="CheY-like"/>
    <property type="match status" value="1"/>
</dbReference>
<dbReference type="PROSITE" id="PS50113">
    <property type="entry name" value="PAC"/>
    <property type="match status" value="2"/>
</dbReference>
<protein>
    <recommendedName>
        <fullName evidence="15">Sensory/regulatory protein RpfC</fullName>
        <ecNumber evidence="3">2.7.13.3</ecNumber>
    </recommendedName>
</protein>
<evidence type="ECO:0000256" key="15">
    <source>
        <dbReference type="ARBA" id="ARBA00068150"/>
    </source>
</evidence>
<evidence type="ECO:0000256" key="16">
    <source>
        <dbReference type="PROSITE-ProRule" id="PRU00110"/>
    </source>
</evidence>
<dbReference type="PROSITE" id="PS50112">
    <property type="entry name" value="PAS"/>
    <property type="match status" value="2"/>
</dbReference>
<dbReference type="SMART" id="SM00091">
    <property type="entry name" value="PAS"/>
    <property type="match status" value="2"/>
</dbReference>
<evidence type="ECO:0000256" key="10">
    <source>
        <dbReference type="ARBA" id="ARBA00022840"/>
    </source>
</evidence>
<dbReference type="Pfam" id="PF01627">
    <property type="entry name" value="Hpt"/>
    <property type="match status" value="1"/>
</dbReference>
<dbReference type="GO" id="GO:0000155">
    <property type="term" value="F:phosphorelay sensor kinase activity"/>
    <property type="evidence" value="ECO:0007669"/>
    <property type="project" value="InterPro"/>
</dbReference>
<dbReference type="EMBL" id="JAHCMY010000005">
    <property type="protein sequence ID" value="MBS9524500.1"/>
    <property type="molecule type" value="Genomic_DNA"/>
</dbReference>
<dbReference type="InterPro" id="IPR005467">
    <property type="entry name" value="His_kinase_dom"/>
</dbReference>
<dbReference type="CDD" id="cd16922">
    <property type="entry name" value="HATPase_EvgS-ArcB-TorS-like"/>
    <property type="match status" value="1"/>
</dbReference>
<keyword evidence="4" id="KW-1003">Cell membrane</keyword>
<feature type="domain" description="Response regulatory" evidence="20">
    <location>
        <begin position="714"/>
        <end position="829"/>
    </location>
</feature>
<evidence type="ECO:0000256" key="1">
    <source>
        <dbReference type="ARBA" id="ARBA00000085"/>
    </source>
</evidence>
<dbReference type="Pfam" id="PF01590">
    <property type="entry name" value="GAF"/>
    <property type="match status" value="1"/>
</dbReference>
<keyword evidence="7" id="KW-0812">Transmembrane</keyword>
<evidence type="ECO:0000259" key="23">
    <source>
        <dbReference type="PROSITE" id="PS50894"/>
    </source>
</evidence>
<dbReference type="SMART" id="SM00387">
    <property type="entry name" value="HATPase_c"/>
    <property type="match status" value="1"/>
</dbReference>
<comment type="subunit">
    <text evidence="14">At low DSF concentrations, interacts with RpfF.</text>
</comment>
<dbReference type="InterPro" id="IPR035965">
    <property type="entry name" value="PAS-like_dom_sf"/>
</dbReference>
<sequence>MSASNPPIPLNEQERLQALREYEIMDTSPEETFDSIAKLASYICEVPIALISFIDEDRQWYKAKVGMDVQEISRPLTFCQYAILDDKLTYVPDAEEHSVLKDNPSVREGKVRFYAGTPLTTPSGFHIGTLCVVDSKPKELNEDQKAALETLANHVMAHLELKKRNKKLKNEVSKLAEKALDGIAKELDYYKMAIDETSIVSITDESGVITYVNDKFCAISQFRRDELLGQTHKIIDSGFHSKAFFESLWKTLLAGKVWKNEIKNKAKDGSYYWEDMVVVPFLNPHGKPYKFVSIKRDITEEKHRKQRITNLLKTQSSIIDGASYSIVFMDTRGIIRKINKSGLQLLGYKESEVVNVKTPLIFLDEQELEKVKKELEKEYSKTFAKDLDVLVDSARTNNTADSREWTYITKSGKRIPVWQTITCIYDDEGQVQGYLSVAEDYSSKKKVEAKLIEAKQLAEQAVAMKANFLANMSHEIRTPMNAIIGFTDLISETKLDDTQTEYVGHVKMAGENLLLLVNDILDLSKIEAGKLVIDPQPFNIKASLKHNYELLKIRAHEKLIDFNLLLDAELPDMVVGDKGRLNQIMMNLAGNAIKFTTDGEVNIMVKKVREDEESIELKFSIKDTGIGIPESKLATIFERFSQGEESTSRNFGGTGLGLNISKQLIELQDGKLEVKSRVGIGSEFYFSLIYQKVNDIDVNINNKVELPEINRKVSILLCEDNVINQRLVRNVIEGFGFELDIAHNGKEGIEMFSSKVYDLVLMDLQMPLMDGYQATVHLRTEVNSDIPIIAMTAHSFISERQRCFDLGMNAYVSKPFRKEELYAKILEVLDRHGLKEKVEERKVEEAEAAVSVGSKINLSYLRELSENNKEFEKEIIAMFCQKVENEIEVLEKAMHEQDFKEVKEFAHAMKSSASLFLLEKCVYILNQTEKEATELWKNGGTELSKEVFEGINELKQLLGEATEELNDLLEKEY</sequence>
<keyword evidence="5 17" id="KW-0597">Phosphoprotein</keyword>
<dbReference type="SUPFAM" id="SSF47226">
    <property type="entry name" value="Histidine-containing phosphotransfer domain, HPT domain"/>
    <property type="match status" value="1"/>
</dbReference>
<feature type="domain" description="PAS" evidence="21">
    <location>
        <begin position="318"/>
        <end position="382"/>
    </location>
</feature>
<comment type="catalytic activity">
    <reaction evidence="1">
        <text>ATP + protein L-histidine = ADP + protein N-phospho-L-histidine.</text>
        <dbReference type="EC" id="2.7.13.3"/>
    </reaction>
</comment>
<dbReference type="InterPro" id="IPR000700">
    <property type="entry name" value="PAS-assoc_C"/>
</dbReference>
<proteinExistence type="predicted"/>
<dbReference type="SUPFAM" id="SSF47384">
    <property type="entry name" value="Homodimeric domain of signal transducing histidine kinase"/>
    <property type="match status" value="1"/>
</dbReference>
<keyword evidence="25" id="KW-1185">Reference proteome</keyword>
<dbReference type="PROSITE" id="PS50894">
    <property type="entry name" value="HPT"/>
    <property type="match status" value="1"/>
</dbReference>
<evidence type="ECO:0000256" key="7">
    <source>
        <dbReference type="ARBA" id="ARBA00022692"/>
    </source>
</evidence>
<dbReference type="NCBIfam" id="TIGR00229">
    <property type="entry name" value="sensory_box"/>
    <property type="match status" value="2"/>
</dbReference>
<dbReference type="Gene3D" id="3.40.50.2300">
    <property type="match status" value="1"/>
</dbReference>
<evidence type="ECO:0000256" key="13">
    <source>
        <dbReference type="ARBA" id="ARBA00023136"/>
    </source>
</evidence>
<dbReference type="InterPro" id="IPR003661">
    <property type="entry name" value="HisK_dim/P_dom"/>
</dbReference>
<dbReference type="SMART" id="SM00086">
    <property type="entry name" value="PAC"/>
    <property type="match status" value="2"/>
</dbReference>
<dbReference type="RefSeq" id="WP_213945359.1">
    <property type="nucleotide sequence ID" value="NZ_JAHCMY010000005.1"/>
</dbReference>
<dbReference type="SMART" id="SM00065">
    <property type="entry name" value="GAF"/>
    <property type="match status" value="1"/>
</dbReference>
<evidence type="ECO:0000256" key="17">
    <source>
        <dbReference type="PROSITE-ProRule" id="PRU00169"/>
    </source>
</evidence>
<dbReference type="FunFam" id="3.30.565.10:FF:000010">
    <property type="entry name" value="Sensor histidine kinase RcsC"/>
    <property type="match status" value="1"/>
</dbReference>
<dbReference type="Gene3D" id="1.20.120.160">
    <property type="entry name" value="HPT domain"/>
    <property type="match status" value="1"/>
</dbReference>
<dbReference type="SUPFAM" id="SSF55874">
    <property type="entry name" value="ATPase domain of HSP90 chaperone/DNA topoisomerase II/histidine kinase"/>
    <property type="match status" value="1"/>
</dbReference>
<dbReference type="PROSITE" id="PS50110">
    <property type="entry name" value="RESPONSE_REGULATORY"/>
    <property type="match status" value="1"/>
</dbReference>
<keyword evidence="8" id="KW-0547">Nucleotide-binding</keyword>
<evidence type="ECO:0000256" key="18">
    <source>
        <dbReference type="SAM" id="Coils"/>
    </source>
</evidence>
<evidence type="ECO:0000256" key="11">
    <source>
        <dbReference type="ARBA" id="ARBA00022989"/>
    </source>
</evidence>
<evidence type="ECO:0000256" key="3">
    <source>
        <dbReference type="ARBA" id="ARBA00012438"/>
    </source>
</evidence>
<dbReference type="PRINTS" id="PR00344">
    <property type="entry name" value="BCTRLSENSOR"/>
</dbReference>
<dbReference type="InterPro" id="IPR011006">
    <property type="entry name" value="CheY-like_superfamily"/>
</dbReference>
<dbReference type="Gene3D" id="3.30.450.40">
    <property type="match status" value="1"/>
</dbReference>
<feature type="coiled-coil region" evidence="18">
    <location>
        <begin position="861"/>
        <end position="900"/>
    </location>
</feature>
<dbReference type="CDD" id="cd00130">
    <property type="entry name" value="PAS"/>
    <property type="match status" value="2"/>
</dbReference>
<dbReference type="CDD" id="cd17546">
    <property type="entry name" value="REC_hyHK_CKI1_RcsC-like"/>
    <property type="match status" value="1"/>
</dbReference>
<feature type="domain" description="Histidine kinase" evidence="19">
    <location>
        <begin position="471"/>
        <end position="692"/>
    </location>
</feature>
<dbReference type="InterPro" id="IPR003594">
    <property type="entry name" value="HATPase_dom"/>
</dbReference>
<keyword evidence="13" id="KW-0472">Membrane</keyword>
<evidence type="ECO:0000313" key="24">
    <source>
        <dbReference type="EMBL" id="MBS9524500.1"/>
    </source>
</evidence>
<feature type="domain" description="HPt" evidence="23">
    <location>
        <begin position="868"/>
        <end position="972"/>
    </location>
</feature>
<name>A0AAP2CIK1_9BACT</name>
<dbReference type="InterPro" id="IPR000014">
    <property type="entry name" value="PAS"/>
</dbReference>
<evidence type="ECO:0000259" key="21">
    <source>
        <dbReference type="PROSITE" id="PS50112"/>
    </source>
</evidence>
<dbReference type="InterPro" id="IPR036641">
    <property type="entry name" value="HPT_dom_sf"/>
</dbReference>
<keyword evidence="6" id="KW-0808">Transferase</keyword>
<gene>
    <name evidence="24" type="ORF">KI659_10780</name>
</gene>
<dbReference type="Pfam" id="PF02518">
    <property type="entry name" value="HATPase_c"/>
    <property type="match status" value="1"/>
</dbReference>
<dbReference type="InterPro" id="IPR036890">
    <property type="entry name" value="HATPase_C_sf"/>
</dbReference>
<dbReference type="GO" id="GO:0005886">
    <property type="term" value="C:plasma membrane"/>
    <property type="evidence" value="ECO:0007669"/>
    <property type="project" value="UniProtKB-SubCell"/>
</dbReference>
<evidence type="ECO:0000256" key="9">
    <source>
        <dbReference type="ARBA" id="ARBA00022777"/>
    </source>
</evidence>
<dbReference type="Pfam" id="PF13426">
    <property type="entry name" value="PAS_9"/>
    <property type="match status" value="2"/>
</dbReference>
<organism evidence="24 25">
    <name type="scientific">Litoribacter ruber</name>
    <dbReference type="NCBI Taxonomy" id="702568"/>
    <lineage>
        <taxon>Bacteria</taxon>
        <taxon>Pseudomonadati</taxon>
        <taxon>Bacteroidota</taxon>
        <taxon>Cytophagia</taxon>
        <taxon>Cytophagales</taxon>
        <taxon>Cyclobacteriaceae</taxon>
        <taxon>Litoribacter</taxon>
    </lineage>
</organism>
<dbReference type="CDD" id="cd00082">
    <property type="entry name" value="HisKA"/>
    <property type="match status" value="1"/>
</dbReference>